<dbReference type="Pfam" id="PF01584">
    <property type="entry name" value="CheW"/>
    <property type="match status" value="1"/>
</dbReference>
<dbReference type="RefSeq" id="WP_089799610.1">
    <property type="nucleotide sequence ID" value="NZ_BJYE01000002.1"/>
</dbReference>
<dbReference type="Proteomes" id="UP000321400">
    <property type="component" value="Unassembled WGS sequence"/>
</dbReference>
<dbReference type="PROSITE" id="PS50851">
    <property type="entry name" value="CHEW"/>
    <property type="match status" value="1"/>
</dbReference>
<evidence type="ECO:0000313" key="3">
    <source>
        <dbReference type="Proteomes" id="UP000321400"/>
    </source>
</evidence>
<name>A0A511WXF2_9BACI</name>
<dbReference type="InterPro" id="IPR002545">
    <property type="entry name" value="CheW-lke_dom"/>
</dbReference>
<dbReference type="EMBL" id="BJYE01000002">
    <property type="protein sequence ID" value="GEN55800.1"/>
    <property type="molecule type" value="Genomic_DNA"/>
</dbReference>
<dbReference type="Gene3D" id="2.30.30.40">
    <property type="entry name" value="SH3 Domains"/>
    <property type="match status" value="1"/>
</dbReference>
<keyword evidence="3" id="KW-1185">Reference proteome</keyword>
<dbReference type="PANTHER" id="PTHR22617:SF23">
    <property type="entry name" value="CHEMOTAXIS PROTEIN CHEW"/>
    <property type="match status" value="1"/>
</dbReference>
<proteinExistence type="predicted"/>
<dbReference type="AlphaFoldDB" id="A0A511WXF2"/>
<dbReference type="GO" id="GO:0005829">
    <property type="term" value="C:cytosol"/>
    <property type="evidence" value="ECO:0007669"/>
    <property type="project" value="TreeGrafter"/>
</dbReference>
<comment type="caution">
    <text evidence="2">The sequence shown here is derived from an EMBL/GenBank/DDBJ whole genome shotgun (WGS) entry which is preliminary data.</text>
</comment>
<reference evidence="2 3" key="1">
    <citation type="submission" date="2019-07" db="EMBL/GenBank/DDBJ databases">
        <title>Whole genome shotgun sequence of Halolactibacillus alkaliphilus NBRC 103919.</title>
        <authorList>
            <person name="Hosoyama A."/>
            <person name="Uohara A."/>
            <person name="Ohji S."/>
            <person name="Ichikawa N."/>
        </authorList>
    </citation>
    <scope>NUCLEOTIDE SEQUENCE [LARGE SCALE GENOMIC DNA]</scope>
    <source>
        <strain evidence="2 3">NBRC 103919</strain>
    </source>
</reference>
<gene>
    <name evidence="2" type="primary">cheW-2_1</name>
    <name evidence="2" type="ORF">HAL01_02640</name>
</gene>
<dbReference type="InterPro" id="IPR036061">
    <property type="entry name" value="CheW-like_dom_sf"/>
</dbReference>
<protein>
    <submittedName>
        <fullName evidence="2">Chemotaxis protein CheW</fullName>
    </submittedName>
</protein>
<accession>A0A511WXF2</accession>
<dbReference type="STRING" id="442899.SAMN05720591_102130"/>
<dbReference type="Gene3D" id="2.40.50.180">
    <property type="entry name" value="CheA-289, Domain 4"/>
    <property type="match status" value="1"/>
</dbReference>
<dbReference type="PANTHER" id="PTHR22617">
    <property type="entry name" value="CHEMOTAXIS SENSOR HISTIDINE KINASE-RELATED"/>
    <property type="match status" value="1"/>
</dbReference>
<organism evidence="2 3">
    <name type="scientific">Halolactibacillus alkaliphilus</name>
    <dbReference type="NCBI Taxonomy" id="442899"/>
    <lineage>
        <taxon>Bacteria</taxon>
        <taxon>Bacillati</taxon>
        <taxon>Bacillota</taxon>
        <taxon>Bacilli</taxon>
        <taxon>Bacillales</taxon>
        <taxon>Bacillaceae</taxon>
        <taxon>Halolactibacillus</taxon>
    </lineage>
</organism>
<dbReference type="GO" id="GO:0007165">
    <property type="term" value="P:signal transduction"/>
    <property type="evidence" value="ECO:0007669"/>
    <property type="project" value="InterPro"/>
</dbReference>
<sequence>MATEFLKSIVFELNDEEYALPVELVGAIERIMPITRIPGVPSFVKGVLNLRGVVTPVIDLRDRFKFPIQKETDASRIIIIQHDDKDVGLIVDACYDVIDIPRQSIEPTPETVGSVKIDYINGVAKYNERLLILLNIDEILSDDVLKEFNDEK</sequence>
<dbReference type="GO" id="GO:0006935">
    <property type="term" value="P:chemotaxis"/>
    <property type="evidence" value="ECO:0007669"/>
    <property type="project" value="InterPro"/>
</dbReference>
<evidence type="ECO:0000259" key="1">
    <source>
        <dbReference type="PROSITE" id="PS50851"/>
    </source>
</evidence>
<dbReference type="InterPro" id="IPR039315">
    <property type="entry name" value="CheW"/>
</dbReference>
<feature type="domain" description="CheW-like" evidence="1">
    <location>
        <begin position="5"/>
        <end position="145"/>
    </location>
</feature>
<dbReference type="SUPFAM" id="SSF50341">
    <property type="entry name" value="CheW-like"/>
    <property type="match status" value="1"/>
</dbReference>
<evidence type="ECO:0000313" key="2">
    <source>
        <dbReference type="EMBL" id="GEN55800.1"/>
    </source>
</evidence>
<dbReference type="OrthoDB" id="9794382at2"/>
<dbReference type="SMART" id="SM00260">
    <property type="entry name" value="CheW"/>
    <property type="match status" value="1"/>
</dbReference>